<dbReference type="PANTHER" id="PTHR15117:SF2">
    <property type="entry name" value="ATAXIN-7"/>
    <property type="match status" value="1"/>
</dbReference>
<keyword evidence="2" id="KW-1185">Reference proteome</keyword>
<organism evidence="1 2">
    <name type="scientific">Neolamprologus brichardi</name>
    <name type="common">Fairy cichlid</name>
    <name type="synonym">Lamprologus brichardi</name>
    <dbReference type="NCBI Taxonomy" id="32507"/>
    <lineage>
        <taxon>Eukaryota</taxon>
        <taxon>Metazoa</taxon>
        <taxon>Chordata</taxon>
        <taxon>Craniata</taxon>
        <taxon>Vertebrata</taxon>
        <taxon>Euteleostomi</taxon>
        <taxon>Actinopterygii</taxon>
        <taxon>Neopterygii</taxon>
        <taxon>Teleostei</taxon>
        <taxon>Neoteleostei</taxon>
        <taxon>Acanthomorphata</taxon>
        <taxon>Ovalentaria</taxon>
        <taxon>Cichlomorphae</taxon>
        <taxon>Cichliformes</taxon>
        <taxon>Cichlidae</taxon>
        <taxon>African cichlids</taxon>
        <taxon>Pseudocrenilabrinae</taxon>
        <taxon>Lamprologini</taxon>
        <taxon>Neolamprologus</taxon>
    </lineage>
</organism>
<dbReference type="InterPro" id="IPR052237">
    <property type="entry name" value="Ataxin-7-like_regulator"/>
</dbReference>
<accession>A0A3Q4I0G7</accession>
<reference evidence="1" key="2">
    <citation type="submission" date="2025-09" db="UniProtKB">
        <authorList>
            <consortium name="Ensembl"/>
        </authorList>
    </citation>
    <scope>IDENTIFICATION</scope>
</reference>
<sequence>MLGQPWSSWVDAAKLHGNDAESEESFKDFGKNREAMRLCRE</sequence>
<reference evidence="1" key="1">
    <citation type="submission" date="2025-08" db="UniProtKB">
        <authorList>
            <consortium name="Ensembl"/>
        </authorList>
    </citation>
    <scope>IDENTIFICATION</scope>
</reference>
<dbReference type="AlphaFoldDB" id="A0A3Q4I0G7"/>
<evidence type="ECO:0000313" key="2">
    <source>
        <dbReference type="Proteomes" id="UP000261580"/>
    </source>
</evidence>
<evidence type="ECO:0000313" key="1">
    <source>
        <dbReference type="Ensembl" id="ENSNBRP00000027138.1"/>
    </source>
</evidence>
<dbReference type="Proteomes" id="UP000261580">
    <property type="component" value="Unassembled WGS sequence"/>
</dbReference>
<dbReference type="STRING" id="32507.ENSNBRP00000027138"/>
<dbReference type="PANTHER" id="PTHR15117">
    <property type="entry name" value="ATAXIN 7 RELATED"/>
    <property type="match status" value="1"/>
</dbReference>
<protein>
    <submittedName>
        <fullName evidence="1">Uncharacterized protein</fullName>
    </submittedName>
</protein>
<proteinExistence type="predicted"/>
<dbReference type="Bgee" id="ENSNBRG00000020699">
    <property type="expression patterns" value="Expressed in heart and 5 other cell types or tissues"/>
</dbReference>
<dbReference type="GeneTree" id="ENSGT00940000157279"/>
<name>A0A3Q4I0G7_NEOBR</name>
<dbReference type="Ensembl" id="ENSNBRT00000027850.1">
    <property type="protein sequence ID" value="ENSNBRP00000027138.1"/>
    <property type="gene ID" value="ENSNBRG00000020699.1"/>
</dbReference>